<gene>
    <name evidence="1" type="ORF">GCM10007877_26940</name>
</gene>
<comment type="caution">
    <text evidence="1">The sequence shown here is derived from an EMBL/GenBank/DDBJ whole genome shotgun (WGS) entry which is preliminary data.</text>
</comment>
<accession>A0AA37WN52</accession>
<evidence type="ECO:0000313" key="1">
    <source>
        <dbReference type="EMBL" id="GLS26975.1"/>
    </source>
</evidence>
<dbReference type="Proteomes" id="UP001156870">
    <property type="component" value="Unassembled WGS sequence"/>
</dbReference>
<protein>
    <submittedName>
        <fullName evidence="1">Uncharacterized protein</fullName>
    </submittedName>
</protein>
<dbReference type="EMBL" id="BSPD01000064">
    <property type="protein sequence ID" value="GLS26975.1"/>
    <property type="molecule type" value="Genomic_DNA"/>
</dbReference>
<dbReference type="AlphaFoldDB" id="A0AA37WN52"/>
<keyword evidence="2" id="KW-1185">Reference proteome</keyword>
<evidence type="ECO:0000313" key="2">
    <source>
        <dbReference type="Proteomes" id="UP001156870"/>
    </source>
</evidence>
<proteinExistence type="predicted"/>
<reference evidence="1 2" key="1">
    <citation type="journal article" date="2014" name="Int. J. Syst. Evol. Microbiol.">
        <title>Complete genome sequence of Corynebacterium casei LMG S-19264T (=DSM 44701T), isolated from a smear-ripened cheese.</title>
        <authorList>
            <consortium name="US DOE Joint Genome Institute (JGI-PGF)"/>
            <person name="Walter F."/>
            <person name="Albersmeier A."/>
            <person name="Kalinowski J."/>
            <person name="Ruckert C."/>
        </authorList>
    </citation>
    <scope>NUCLEOTIDE SEQUENCE [LARGE SCALE GENOMIC DNA]</scope>
    <source>
        <strain evidence="1 2">NBRC 110095</strain>
    </source>
</reference>
<name>A0AA37WN52_9GAMM</name>
<organism evidence="1 2">
    <name type="scientific">Marinibactrum halimedae</name>
    <dbReference type="NCBI Taxonomy" id="1444977"/>
    <lineage>
        <taxon>Bacteria</taxon>
        <taxon>Pseudomonadati</taxon>
        <taxon>Pseudomonadota</taxon>
        <taxon>Gammaproteobacteria</taxon>
        <taxon>Cellvibrionales</taxon>
        <taxon>Cellvibrionaceae</taxon>
        <taxon>Marinibactrum</taxon>
    </lineage>
</organism>
<sequence>MKGVDLGRDMLDPLGSCIESCIKYEHATRVVADIRAHTTTVITAW</sequence>